<reference evidence="6" key="1">
    <citation type="submission" date="2022-07" db="EMBL/GenBank/DDBJ databases">
        <title>Fungi with potential for degradation of polypropylene.</title>
        <authorList>
            <person name="Gostincar C."/>
        </authorList>
    </citation>
    <scope>NUCLEOTIDE SEQUENCE</scope>
    <source>
        <strain evidence="6">EXF-13308</strain>
    </source>
</reference>
<dbReference type="EMBL" id="JANBVO010000002">
    <property type="protein sequence ID" value="KAJ9156641.1"/>
    <property type="molecule type" value="Genomic_DNA"/>
</dbReference>
<evidence type="ECO:0000313" key="6">
    <source>
        <dbReference type="EMBL" id="KAJ9156641.1"/>
    </source>
</evidence>
<keyword evidence="2" id="KW-0863">Zinc-finger</keyword>
<dbReference type="GO" id="GO:0031397">
    <property type="term" value="P:negative regulation of protein ubiquitination"/>
    <property type="evidence" value="ECO:0007669"/>
    <property type="project" value="TreeGrafter"/>
</dbReference>
<accession>A0AA38VKD2</accession>
<keyword evidence="2" id="KW-0479">Metal-binding</keyword>
<dbReference type="GO" id="GO:0005634">
    <property type="term" value="C:nucleus"/>
    <property type="evidence" value="ECO:0007669"/>
    <property type="project" value="TreeGrafter"/>
</dbReference>
<keyword evidence="1" id="KW-0175">Coiled coil</keyword>
<dbReference type="Gene3D" id="1.10.8.10">
    <property type="entry name" value="DNA helicase RuvA subunit, C-terminal domain"/>
    <property type="match status" value="1"/>
</dbReference>
<proteinExistence type="predicted"/>
<dbReference type="PANTHER" id="PTHR46340:SF1">
    <property type="entry name" value="UBX DOMAIN-CONTAINING PROTEIN 1"/>
    <property type="match status" value="1"/>
</dbReference>
<dbReference type="GO" id="GO:0032435">
    <property type="term" value="P:negative regulation of proteasomal ubiquitin-dependent protein catabolic process"/>
    <property type="evidence" value="ECO:0007669"/>
    <property type="project" value="TreeGrafter"/>
</dbReference>
<keyword evidence="7" id="KW-1185">Reference proteome</keyword>
<dbReference type="PANTHER" id="PTHR46340">
    <property type="entry name" value="UBX DOMAIN-CONTAINING PROTEIN 1"/>
    <property type="match status" value="1"/>
</dbReference>
<dbReference type="CDD" id="cd01767">
    <property type="entry name" value="UBX"/>
    <property type="match status" value="1"/>
</dbReference>
<dbReference type="SUPFAM" id="SSF46934">
    <property type="entry name" value="UBA-like"/>
    <property type="match status" value="1"/>
</dbReference>
<protein>
    <submittedName>
        <fullName evidence="6">DNA-binding protein</fullName>
    </submittedName>
</protein>
<sequence length="315" mass="34794">MTQSDLTLLLEMGFEKARAELALKKSGGLQGALEWLEKTQDKPLEELQNEGKDDVDEEETEAAIKGLEAGDSAKSLVCNECGKKFRNQAMATFHAEKSGHTDFAESTEEIAPLTEEEKKARLEELRQKLAAKRANQALLDKETNLKNEKIRQKSTRESQDAKEELARKEQIKEAAKKRQEKLADAEAKKRIKAKIEADKEERRRKAEQAKAAREGRAVASSSTAPPVPAAAAAPKPSVSHNEARLRLQTSKGNIQKTFPADTTLFEIAQELEAEHGLKVSSLTLTFPRKVYQPGVDFGISLREAGLVPSGILIVQ</sequence>
<feature type="domain" description="UBA" evidence="4">
    <location>
        <begin position="1"/>
        <end position="39"/>
    </location>
</feature>
<organism evidence="6 7">
    <name type="scientific">Pleurostoma richardsiae</name>
    <dbReference type="NCBI Taxonomy" id="41990"/>
    <lineage>
        <taxon>Eukaryota</taxon>
        <taxon>Fungi</taxon>
        <taxon>Dikarya</taxon>
        <taxon>Ascomycota</taxon>
        <taxon>Pezizomycotina</taxon>
        <taxon>Sordariomycetes</taxon>
        <taxon>Sordariomycetidae</taxon>
        <taxon>Calosphaeriales</taxon>
        <taxon>Pleurostomataceae</taxon>
        <taxon>Pleurostoma</taxon>
    </lineage>
</organism>
<dbReference type="InterPro" id="IPR015940">
    <property type="entry name" value="UBA"/>
</dbReference>
<feature type="compositionally biased region" description="Basic and acidic residues" evidence="3">
    <location>
        <begin position="39"/>
        <end position="52"/>
    </location>
</feature>
<name>A0AA38VKD2_9PEZI</name>
<dbReference type="GO" id="GO:0005737">
    <property type="term" value="C:cytoplasm"/>
    <property type="evidence" value="ECO:0007669"/>
    <property type="project" value="TreeGrafter"/>
</dbReference>
<dbReference type="GO" id="GO:1903094">
    <property type="term" value="P:negative regulation of protein K48-linked deubiquitination"/>
    <property type="evidence" value="ECO:0007669"/>
    <property type="project" value="TreeGrafter"/>
</dbReference>
<feature type="region of interest" description="Disordered" evidence="3">
    <location>
        <begin position="39"/>
        <end position="67"/>
    </location>
</feature>
<feature type="compositionally biased region" description="Basic and acidic residues" evidence="3">
    <location>
        <begin position="139"/>
        <end position="216"/>
    </location>
</feature>
<dbReference type="Pfam" id="PF24560">
    <property type="entry name" value="zf-C2H2_OTU1_C"/>
    <property type="match status" value="1"/>
</dbReference>
<dbReference type="PROSITE" id="PS00028">
    <property type="entry name" value="ZINC_FINGER_C2H2_1"/>
    <property type="match status" value="1"/>
</dbReference>
<evidence type="ECO:0000259" key="5">
    <source>
        <dbReference type="PROSITE" id="PS50157"/>
    </source>
</evidence>
<dbReference type="Proteomes" id="UP001174694">
    <property type="component" value="Unassembled WGS sequence"/>
</dbReference>
<dbReference type="PROSITE" id="PS50030">
    <property type="entry name" value="UBA"/>
    <property type="match status" value="1"/>
</dbReference>
<dbReference type="GO" id="GO:0008270">
    <property type="term" value="F:zinc ion binding"/>
    <property type="evidence" value="ECO:0007669"/>
    <property type="project" value="UniProtKB-KW"/>
</dbReference>
<dbReference type="PROSITE" id="PS50157">
    <property type="entry name" value="ZINC_FINGER_C2H2_2"/>
    <property type="match status" value="1"/>
</dbReference>
<dbReference type="InterPro" id="IPR057766">
    <property type="entry name" value="Znf-C2H2_OTU1-like_C"/>
</dbReference>
<dbReference type="Pfam" id="PF00627">
    <property type="entry name" value="UBA"/>
    <property type="match status" value="1"/>
</dbReference>
<dbReference type="InterPro" id="IPR013087">
    <property type="entry name" value="Znf_C2H2_type"/>
</dbReference>
<dbReference type="SUPFAM" id="SSF54236">
    <property type="entry name" value="Ubiquitin-like"/>
    <property type="match status" value="1"/>
</dbReference>
<evidence type="ECO:0000256" key="2">
    <source>
        <dbReference type="PROSITE-ProRule" id="PRU00042"/>
    </source>
</evidence>
<dbReference type="Gene3D" id="3.10.20.90">
    <property type="entry name" value="Phosphatidylinositol 3-kinase Catalytic Subunit, Chain A, domain 1"/>
    <property type="match status" value="1"/>
</dbReference>
<gene>
    <name evidence="6" type="ORF">NKR23_g933</name>
</gene>
<keyword evidence="6" id="KW-0238">DNA-binding</keyword>
<evidence type="ECO:0000256" key="1">
    <source>
        <dbReference type="ARBA" id="ARBA00023054"/>
    </source>
</evidence>
<dbReference type="InterPro" id="IPR009060">
    <property type="entry name" value="UBA-like_sf"/>
</dbReference>
<dbReference type="GO" id="GO:0003677">
    <property type="term" value="F:DNA binding"/>
    <property type="evidence" value="ECO:0007669"/>
    <property type="project" value="UniProtKB-KW"/>
</dbReference>
<feature type="domain" description="C2H2-type" evidence="5">
    <location>
        <begin position="76"/>
        <end position="105"/>
    </location>
</feature>
<dbReference type="GO" id="GO:0036435">
    <property type="term" value="F:K48-linked polyubiquitin modification-dependent protein binding"/>
    <property type="evidence" value="ECO:0007669"/>
    <property type="project" value="TreeGrafter"/>
</dbReference>
<evidence type="ECO:0000259" key="4">
    <source>
        <dbReference type="PROSITE" id="PS50030"/>
    </source>
</evidence>
<feature type="compositionally biased region" description="Low complexity" evidence="3">
    <location>
        <begin position="217"/>
        <end position="239"/>
    </location>
</feature>
<feature type="region of interest" description="Disordered" evidence="3">
    <location>
        <begin position="135"/>
        <end position="242"/>
    </location>
</feature>
<keyword evidence="2" id="KW-0862">Zinc</keyword>
<dbReference type="InterPro" id="IPR029071">
    <property type="entry name" value="Ubiquitin-like_domsf"/>
</dbReference>
<comment type="caution">
    <text evidence="6">The sequence shown here is derived from an EMBL/GenBank/DDBJ whole genome shotgun (WGS) entry which is preliminary data.</text>
</comment>
<dbReference type="AlphaFoldDB" id="A0AA38VKD2"/>
<evidence type="ECO:0000256" key="3">
    <source>
        <dbReference type="SAM" id="MobiDB-lite"/>
    </source>
</evidence>
<evidence type="ECO:0000313" key="7">
    <source>
        <dbReference type="Proteomes" id="UP001174694"/>
    </source>
</evidence>